<proteinExistence type="inferred from homology"/>
<dbReference type="PANTHER" id="PTHR10943">
    <property type="entry name" value="26S PROTEASOME NON-ATPASE REGULATORY SUBUNIT"/>
    <property type="match status" value="1"/>
</dbReference>
<feature type="region of interest" description="Disordered" evidence="5">
    <location>
        <begin position="307"/>
        <end position="327"/>
    </location>
</feature>
<dbReference type="GO" id="GO:0034515">
    <property type="term" value="C:proteasome storage granule"/>
    <property type="evidence" value="ECO:0007669"/>
    <property type="project" value="TreeGrafter"/>
</dbReference>
<dbReference type="PIRSF" id="PIRSF015947">
    <property type="entry name" value="26S_Psome_Rpn2"/>
    <property type="match status" value="1"/>
</dbReference>
<dbReference type="SUPFAM" id="SSF48371">
    <property type="entry name" value="ARM repeat"/>
    <property type="match status" value="1"/>
</dbReference>
<keyword evidence="3 4" id="KW-0647">Proteasome</keyword>
<feature type="region of interest" description="Disordered" evidence="5">
    <location>
        <begin position="832"/>
        <end position="851"/>
    </location>
</feature>
<dbReference type="GO" id="GO:0042176">
    <property type="term" value="P:regulation of protein catabolic process"/>
    <property type="evidence" value="ECO:0007669"/>
    <property type="project" value="UniProtKB-UniRule"/>
</dbReference>
<dbReference type="Gene3D" id="1.25.10.10">
    <property type="entry name" value="Leucine-rich Repeat Variant"/>
    <property type="match status" value="1"/>
</dbReference>
<evidence type="ECO:0008006" key="9">
    <source>
        <dbReference type="Google" id="ProtNLM"/>
    </source>
</evidence>
<dbReference type="Pfam" id="PF21505">
    <property type="entry name" value="RPN2_N"/>
    <property type="match status" value="1"/>
</dbReference>
<evidence type="ECO:0000256" key="4">
    <source>
        <dbReference type="PIRNR" id="PIRNR015947"/>
    </source>
</evidence>
<dbReference type="InterPro" id="IPR016024">
    <property type="entry name" value="ARM-type_fold"/>
</dbReference>
<evidence type="ECO:0000313" key="8">
    <source>
        <dbReference type="EMBL" id="CAE0768149.1"/>
    </source>
</evidence>
<feature type="domain" description="26S proteasome non-ATPase regulatory subunit 1/RPN2 N-terminal" evidence="7">
    <location>
        <begin position="19"/>
        <end position="363"/>
    </location>
</feature>
<dbReference type="Pfam" id="PF01851">
    <property type="entry name" value="PC_rep"/>
    <property type="match status" value="2"/>
</dbReference>
<reference evidence="8" key="1">
    <citation type="submission" date="2021-01" db="EMBL/GenBank/DDBJ databases">
        <authorList>
            <person name="Corre E."/>
            <person name="Pelletier E."/>
            <person name="Niang G."/>
            <person name="Scheremetjew M."/>
            <person name="Finn R."/>
            <person name="Kale V."/>
            <person name="Holt S."/>
            <person name="Cochrane G."/>
            <person name="Meng A."/>
            <person name="Brown T."/>
            <person name="Cohen L."/>
        </authorList>
    </citation>
    <scope>NUCLEOTIDE SEQUENCE</scope>
    <source>
        <strain evidence="8">CCMP645</strain>
    </source>
</reference>
<comment type="similarity">
    <text evidence="1 4">Belongs to the proteasome subunit S1 family.</text>
</comment>
<dbReference type="AlphaFoldDB" id="A0A7S4BK51"/>
<dbReference type="InterPro" id="IPR011989">
    <property type="entry name" value="ARM-like"/>
</dbReference>
<dbReference type="InterPro" id="IPR048570">
    <property type="entry name" value="PSMD1_RPN2_N"/>
</dbReference>
<dbReference type="GO" id="GO:0005634">
    <property type="term" value="C:nucleus"/>
    <property type="evidence" value="ECO:0007669"/>
    <property type="project" value="TreeGrafter"/>
</dbReference>
<evidence type="ECO:0000256" key="1">
    <source>
        <dbReference type="ARBA" id="ARBA00006308"/>
    </source>
</evidence>
<protein>
    <recommendedName>
        <fullName evidence="9">26S proteasome regulatory subunit RPN2 C-terminal domain-containing protein</fullName>
    </recommendedName>
</protein>
<keyword evidence="2" id="KW-0677">Repeat</keyword>
<evidence type="ECO:0000256" key="3">
    <source>
        <dbReference type="ARBA" id="ARBA00022942"/>
    </source>
</evidence>
<feature type="domain" description="26S proteasome regulatory subunit RPN2 C-terminal" evidence="6">
    <location>
        <begin position="807"/>
        <end position="900"/>
    </location>
</feature>
<dbReference type="Pfam" id="PF18004">
    <property type="entry name" value="RPN2_C"/>
    <property type="match status" value="2"/>
</dbReference>
<accession>A0A7S4BK51</accession>
<dbReference type="Pfam" id="PF13646">
    <property type="entry name" value="HEAT_2"/>
    <property type="match status" value="1"/>
</dbReference>
<feature type="compositionally biased region" description="Basic and acidic residues" evidence="5">
    <location>
        <begin position="878"/>
        <end position="895"/>
    </location>
</feature>
<feature type="compositionally biased region" description="Pro residues" evidence="5">
    <location>
        <begin position="1052"/>
        <end position="1061"/>
    </location>
</feature>
<dbReference type="GO" id="GO:0008540">
    <property type="term" value="C:proteasome regulatory particle, base subcomplex"/>
    <property type="evidence" value="ECO:0007669"/>
    <property type="project" value="UniProtKB-UniRule"/>
</dbReference>
<feature type="region of interest" description="Disordered" evidence="5">
    <location>
        <begin position="1026"/>
        <end position="1061"/>
    </location>
</feature>
<evidence type="ECO:0000256" key="5">
    <source>
        <dbReference type="SAM" id="MobiDB-lite"/>
    </source>
</evidence>
<dbReference type="InterPro" id="IPR002015">
    <property type="entry name" value="Proteasome/cyclosome_rpt"/>
</dbReference>
<dbReference type="PANTHER" id="PTHR10943:SF2">
    <property type="entry name" value="26S PROTEASOME NON-ATPASE REGULATORY SUBUNIT 1"/>
    <property type="match status" value="1"/>
</dbReference>
<organism evidence="8">
    <name type="scientific">Chrysotila carterae</name>
    <name type="common">Marine alga</name>
    <name type="synonym">Syracosphaera carterae</name>
    <dbReference type="NCBI Taxonomy" id="13221"/>
    <lineage>
        <taxon>Eukaryota</taxon>
        <taxon>Haptista</taxon>
        <taxon>Haptophyta</taxon>
        <taxon>Prymnesiophyceae</taxon>
        <taxon>Isochrysidales</taxon>
        <taxon>Isochrysidaceae</taxon>
        <taxon>Chrysotila</taxon>
    </lineage>
</organism>
<evidence type="ECO:0000259" key="6">
    <source>
        <dbReference type="Pfam" id="PF18004"/>
    </source>
</evidence>
<feature type="domain" description="26S proteasome regulatory subunit RPN2 C-terminal" evidence="6">
    <location>
        <begin position="966"/>
        <end position="1032"/>
    </location>
</feature>
<dbReference type="InterPro" id="IPR040623">
    <property type="entry name" value="RPN2_C"/>
</dbReference>
<gene>
    <name evidence="8" type="ORF">PCAR00345_LOCUS20761</name>
</gene>
<dbReference type="InterPro" id="IPR016642">
    <property type="entry name" value="26S_Psome_Rpn2"/>
</dbReference>
<evidence type="ECO:0000259" key="7">
    <source>
        <dbReference type="Pfam" id="PF21505"/>
    </source>
</evidence>
<dbReference type="GO" id="GO:0043161">
    <property type="term" value="P:proteasome-mediated ubiquitin-dependent protein catabolic process"/>
    <property type="evidence" value="ECO:0007669"/>
    <property type="project" value="TreeGrafter"/>
</dbReference>
<evidence type="ECO:0000256" key="2">
    <source>
        <dbReference type="ARBA" id="ARBA00022737"/>
    </source>
</evidence>
<dbReference type="GO" id="GO:0030234">
    <property type="term" value="F:enzyme regulator activity"/>
    <property type="evidence" value="ECO:0007669"/>
    <property type="project" value="UniProtKB-UniRule"/>
</dbReference>
<dbReference type="FunFam" id="1.25.10.10:FF:000017">
    <property type="entry name" value="26S proteasome non-ATPase regulatory subunit 1"/>
    <property type="match status" value="1"/>
</dbReference>
<name>A0A7S4BK51_CHRCT</name>
<dbReference type="EMBL" id="HBIZ01032592">
    <property type="protein sequence ID" value="CAE0768149.1"/>
    <property type="molecule type" value="Transcribed_RNA"/>
</dbReference>
<sequence length="1061" mass="112337">MATAMVGIVPSMAHAPGLTSAAGLLAMLEEEAPALKAAALRKLDGVVSDFWAEISEALPDIESLYEDEAFAERQLAALLASKVYFYLGELGDALSYALGAGDLFCVDEASEFVDTLLAKAIDEYCDLHRKRAEAPPESEAPPIDSRLSSLVDRMVESSLGRRAYQMVLGLALESRRLELVERVITLCDAAPGDHEHDASTAAMLAYCSVLFTTTIVSREFRRSLLTLLVKIYRSQPRPDYLGLCGCLSHLGDGAAVAELLRTLVATEDKRLVAYQMAFDLVENCTQSFLKAVLGLLQPAPAAEAAESGSAEAGSAEAGSAPAAAETAEAAAPAGEAEAFNKLKLILTGEVPTALQLEFLVRSNKTDSLILTNMKRAADQRNSLCHSAIVVAHAIMSAGTTADAFLRDNLEWLSRATNWAKFTATATLGVIHRGHVKQALSLLAPYLPQAGMSASPFSEGGALFALGIIHANNGAPIRSYLLDALRNAGTSEVVQHGCALGIGIASMGSNDDELYEELKATLFNDSAVAGEAAALAMGLVTLGSGSAKAIDEMLGYAHDTSHEKIIRGLALAIALTMYGREEEADDLVTTLLHDKDPILRYGAMYTIAFAYACTASNAALRRLLHVAVSDVSDDVRRAAVIAIGFVLAANPNQCPKVVKLLAESYNPHVRYGSAMAVGVACTGSASKEALELLAPMLADPVDYVRQGALLATSMVLMQCSDHREEGRAAEHRKHLQKVVADKHEDTMTKFGAIVATGLLDAGGRNVSISLLSKSSSRVMSSIVGVGVFTHFWFWHPLLLFVSLAFHPTCAVGLNADLAMPVWRLKSNAPPSAFAYPPPTSNEKKEAAHAAPTAVLSTSAKASKAAKSAKAAADSASAMEVDKAEEEKEKKAREAEKEAKAAVEAMLGTLKELNERGSVSASLAAELTRLAETGEGEDTTRALGAMAGAIEAAHARGDLATAARTAMRKHQPKASGEEPAEPPFSILENPARVLRTQERVISLLPNSRYTPVAKGRVSGIIMLTDQTPDAEQELLPASSLIATGESAPDEEEPSPPAPFEFTE</sequence>
<feature type="region of interest" description="Disordered" evidence="5">
    <location>
        <begin position="871"/>
        <end position="895"/>
    </location>
</feature>